<protein>
    <recommendedName>
        <fullName evidence="2">DNA-directed DNA polymerase family A palm domain-containing protein</fullName>
    </recommendedName>
</protein>
<dbReference type="InterPro" id="IPR001098">
    <property type="entry name" value="DNA-dir_DNA_pol_A_palm_dom"/>
</dbReference>
<proteinExistence type="predicted"/>
<dbReference type="Gene3D" id="3.30.70.370">
    <property type="match status" value="1"/>
</dbReference>
<dbReference type="GO" id="GO:0003677">
    <property type="term" value="F:DNA binding"/>
    <property type="evidence" value="ECO:0007669"/>
    <property type="project" value="InterPro"/>
</dbReference>
<evidence type="ECO:0000313" key="3">
    <source>
        <dbReference type="EMBL" id="KKK81095.1"/>
    </source>
</evidence>
<dbReference type="AlphaFoldDB" id="A0A0F8Z509"/>
<sequence>YVKEYDRKMQYNRAICEGHNFSPGSPQQVGYALAMRGNWLPTTRKKRQLATGSDTLRKVDDPLVTNIIDYRHERKMLGTYLVPWSKEPGRATTRFNLDARTARISSANYNLTNVPHELRGAFVGDFIAVDASQLELREMQYLSGDQRMKDVFDRGQSIHVDTANALYGYREHWDKESKQYHSSKNTNFCIPYGGGIPRIADTAGVSFGEAARILSVWKTTYSQAWKWTKETGNAAVRGEKIETVGGRKMLIHWDEEGEEGVRKRGVNYPIQTSAGETLRKMITEMWHPAMVLQVHDELIYDQDLMPVKWTDQEIMDRCEWLGPVRTPVEVKRFRRWGD</sequence>
<keyword evidence="1" id="KW-0235">DNA replication</keyword>
<reference evidence="3" key="1">
    <citation type="journal article" date="2015" name="Nature">
        <title>Complex archaea that bridge the gap between prokaryotes and eukaryotes.</title>
        <authorList>
            <person name="Spang A."/>
            <person name="Saw J.H."/>
            <person name="Jorgensen S.L."/>
            <person name="Zaremba-Niedzwiedzka K."/>
            <person name="Martijn J."/>
            <person name="Lind A.E."/>
            <person name="van Eijk R."/>
            <person name="Schleper C."/>
            <person name="Guy L."/>
            <person name="Ettema T.J."/>
        </authorList>
    </citation>
    <scope>NUCLEOTIDE SEQUENCE</scope>
</reference>
<gene>
    <name evidence="3" type="ORF">LCGC14_2816930</name>
</gene>
<dbReference type="PANTHER" id="PTHR10133">
    <property type="entry name" value="DNA POLYMERASE I"/>
    <property type="match status" value="1"/>
</dbReference>
<name>A0A0F8Z509_9ZZZZ</name>
<accession>A0A0F8Z509</accession>
<dbReference type="InterPro" id="IPR043502">
    <property type="entry name" value="DNA/RNA_pol_sf"/>
</dbReference>
<dbReference type="Gene3D" id="1.10.150.20">
    <property type="entry name" value="5' to 3' exonuclease, C-terminal subdomain"/>
    <property type="match status" value="1"/>
</dbReference>
<feature type="non-terminal residue" evidence="3">
    <location>
        <position position="1"/>
    </location>
</feature>
<dbReference type="PANTHER" id="PTHR10133:SF27">
    <property type="entry name" value="DNA POLYMERASE NU"/>
    <property type="match status" value="1"/>
</dbReference>
<dbReference type="GO" id="GO:0003887">
    <property type="term" value="F:DNA-directed DNA polymerase activity"/>
    <property type="evidence" value="ECO:0007669"/>
    <property type="project" value="InterPro"/>
</dbReference>
<dbReference type="InterPro" id="IPR002298">
    <property type="entry name" value="DNA_polymerase_A"/>
</dbReference>
<dbReference type="GO" id="GO:0006302">
    <property type="term" value="P:double-strand break repair"/>
    <property type="evidence" value="ECO:0007669"/>
    <property type="project" value="TreeGrafter"/>
</dbReference>
<organism evidence="3">
    <name type="scientific">marine sediment metagenome</name>
    <dbReference type="NCBI Taxonomy" id="412755"/>
    <lineage>
        <taxon>unclassified sequences</taxon>
        <taxon>metagenomes</taxon>
        <taxon>ecological metagenomes</taxon>
    </lineage>
</organism>
<dbReference type="PRINTS" id="PR00868">
    <property type="entry name" value="DNAPOLI"/>
</dbReference>
<feature type="domain" description="DNA-directed DNA polymerase family A palm" evidence="2">
    <location>
        <begin position="115"/>
        <end position="303"/>
    </location>
</feature>
<evidence type="ECO:0000256" key="1">
    <source>
        <dbReference type="ARBA" id="ARBA00022705"/>
    </source>
</evidence>
<dbReference type="Pfam" id="PF00476">
    <property type="entry name" value="DNA_pol_A"/>
    <property type="match status" value="1"/>
</dbReference>
<comment type="caution">
    <text evidence="3">The sequence shown here is derived from an EMBL/GenBank/DDBJ whole genome shotgun (WGS) entry which is preliminary data.</text>
</comment>
<dbReference type="SUPFAM" id="SSF56672">
    <property type="entry name" value="DNA/RNA polymerases"/>
    <property type="match status" value="1"/>
</dbReference>
<evidence type="ECO:0000259" key="2">
    <source>
        <dbReference type="SMART" id="SM00482"/>
    </source>
</evidence>
<dbReference type="GO" id="GO:0006261">
    <property type="term" value="P:DNA-templated DNA replication"/>
    <property type="evidence" value="ECO:0007669"/>
    <property type="project" value="InterPro"/>
</dbReference>
<dbReference type="SMART" id="SM00482">
    <property type="entry name" value="POLAc"/>
    <property type="match status" value="1"/>
</dbReference>
<dbReference type="Gene3D" id="1.20.1060.10">
    <property type="entry name" value="Taq DNA Polymerase, Chain T, domain 4"/>
    <property type="match status" value="1"/>
</dbReference>
<dbReference type="EMBL" id="LAZR01053277">
    <property type="protein sequence ID" value="KKK81095.1"/>
    <property type="molecule type" value="Genomic_DNA"/>
</dbReference>